<evidence type="ECO:0008006" key="3">
    <source>
        <dbReference type="Google" id="ProtNLM"/>
    </source>
</evidence>
<comment type="caution">
    <text evidence="1">The sequence shown here is derived from an EMBL/GenBank/DDBJ whole genome shotgun (WGS) entry which is preliminary data.</text>
</comment>
<dbReference type="Proteomes" id="UP000177871">
    <property type="component" value="Unassembled WGS sequence"/>
</dbReference>
<dbReference type="Gene3D" id="1.20.1440.60">
    <property type="entry name" value="23S rRNA-intervening sequence"/>
    <property type="match status" value="1"/>
</dbReference>
<dbReference type="NCBIfam" id="TIGR04258">
    <property type="entry name" value="4helix_suffix"/>
    <property type="match status" value="1"/>
</dbReference>
<organism evidence="1 2">
    <name type="scientific">Candidatus Gottesmanbacteria bacterium RIFCSPHIGHO2_01_FULL_47_48</name>
    <dbReference type="NCBI Taxonomy" id="1798381"/>
    <lineage>
        <taxon>Bacteria</taxon>
        <taxon>Candidatus Gottesmaniibacteriota</taxon>
    </lineage>
</organism>
<evidence type="ECO:0000313" key="1">
    <source>
        <dbReference type="EMBL" id="OGG19389.1"/>
    </source>
</evidence>
<dbReference type="STRING" id="1798381.A2721_02580"/>
<dbReference type="InterPro" id="IPR026354">
    <property type="entry name" value="4helix_suffix_dom"/>
</dbReference>
<dbReference type="AlphaFoldDB" id="A0A1F6A3X7"/>
<evidence type="ECO:0000313" key="2">
    <source>
        <dbReference type="Proteomes" id="UP000177871"/>
    </source>
</evidence>
<accession>A0A1F6A3X7</accession>
<proteinExistence type="predicted"/>
<sequence>MDQENWGNQGDQFKKAGYQYLLAWKITVPIYDYTVIFCRKYRRLLSSERTYDQMVQAARSGTQNVPEGNQQASLEGYIKLTGVNKASLEELLRDFLAFARQNQIPIWSKERCVREIREIGEIWGILKNNKTLPDDPNFPNFPDKLEIGVNLMITLVHQAIFLQGKLKESLEKKFIEEGGFRENLFRKRMDWRRRQNGQEV</sequence>
<protein>
    <recommendedName>
        <fullName evidence="3">Four helix bundle protein</fullName>
    </recommendedName>
</protein>
<reference evidence="1 2" key="1">
    <citation type="journal article" date="2016" name="Nat. Commun.">
        <title>Thousands of microbial genomes shed light on interconnected biogeochemical processes in an aquifer system.</title>
        <authorList>
            <person name="Anantharaman K."/>
            <person name="Brown C.T."/>
            <person name="Hug L.A."/>
            <person name="Sharon I."/>
            <person name="Castelle C.J."/>
            <person name="Probst A.J."/>
            <person name="Thomas B.C."/>
            <person name="Singh A."/>
            <person name="Wilkins M.J."/>
            <person name="Karaoz U."/>
            <person name="Brodie E.L."/>
            <person name="Williams K.H."/>
            <person name="Hubbard S.S."/>
            <person name="Banfield J.F."/>
        </authorList>
    </citation>
    <scope>NUCLEOTIDE SEQUENCE [LARGE SCALE GENOMIC DNA]</scope>
</reference>
<dbReference type="InterPro" id="IPR036583">
    <property type="entry name" value="23S_rRNA_IVS_sf"/>
</dbReference>
<dbReference type="SUPFAM" id="SSF158446">
    <property type="entry name" value="IVS-encoded protein-like"/>
    <property type="match status" value="1"/>
</dbReference>
<gene>
    <name evidence="1" type="ORF">A2721_02580</name>
</gene>
<dbReference type="EMBL" id="MFJK01000007">
    <property type="protein sequence ID" value="OGG19389.1"/>
    <property type="molecule type" value="Genomic_DNA"/>
</dbReference>
<name>A0A1F6A3X7_9BACT</name>